<feature type="domain" description="HTH tetR-type" evidence="6">
    <location>
        <begin position="25"/>
        <end position="85"/>
    </location>
</feature>
<dbReference type="InterPro" id="IPR009057">
    <property type="entry name" value="Homeodomain-like_sf"/>
</dbReference>
<feature type="region of interest" description="Disordered" evidence="5">
    <location>
        <begin position="1"/>
        <end position="24"/>
    </location>
</feature>
<evidence type="ECO:0000256" key="4">
    <source>
        <dbReference type="PROSITE-ProRule" id="PRU00335"/>
    </source>
</evidence>
<sequence length="209" mass="22281">MSTQTATDTTPSPVAPAARRSKITPQRERELFDAVLDLLRERGYDAVTMEGVAARTKCGKATLYRQWKTKSQLVTAALDTNRCPLFTGVDTGSLAGDLRAAARAASDGRGRDTALMEAVGHAYLHHPDLRQALRETVINPEVAALDAMLGRGVERGEIAAGNPAAAFVAPAFLGVLRVERLFEDRFADRDALPAFVEAVLLPALGLGGA</sequence>
<dbReference type="PRINTS" id="PR00455">
    <property type="entry name" value="HTHTETR"/>
</dbReference>
<dbReference type="PANTHER" id="PTHR30055:SF149">
    <property type="entry name" value="TETR-FAMILY TRANSCRIPTIONAL REGULATOR"/>
    <property type="match status" value="1"/>
</dbReference>
<organism evidence="7 8">
    <name type="scientific">Streptomyces lichenis</name>
    <dbReference type="NCBI Taxonomy" id="2306967"/>
    <lineage>
        <taxon>Bacteria</taxon>
        <taxon>Bacillati</taxon>
        <taxon>Actinomycetota</taxon>
        <taxon>Actinomycetes</taxon>
        <taxon>Kitasatosporales</taxon>
        <taxon>Streptomycetaceae</taxon>
        <taxon>Streptomyces</taxon>
    </lineage>
</organism>
<dbReference type="Gene3D" id="1.10.10.60">
    <property type="entry name" value="Homeodomain-like"/>
    <property type="match status" value="1"/>
</dbReference>
<evidence type="ECO:0000256" key="3">
    <source>
        <dbReference type="ARBA" id="ARBA00023163"/>
    </source>
</evidence>
<proteinExistence type="predicted"/>
<feature type="DNA-binding region" description="H-T-H motif" evidence="4">
    <location>
        <begin position="48"/>
        <end position="67"/>
    </location>
</feature>
<gene>
    <name evidence="7" type="ORF">M1O15_12070</name>
</gene>
<keyword evidence="8" id="KW-1185">Reference proteome</keyword>
<reference evidence="7 8" key="1">
    <citation type="submission" date="2022-04" db="EMBL/GenBank/DDBJ databases">
        <title>Streptomyces sp. nov. LCR6-01 isolated from Lichen of Dirinaria sp.</title>
        <authorList>
            <person name="Kanchanasin P."/>
            <person name="Tanasupawat S."/>
            <person name="Phongsopitanun W."/>
        </authorList>
    </citation>
    <scope>NUCLEOTIDE SEQUENCE [LARGE SCALE GENOMIC DNA]</scope>
    <source>
        <strain evidence="7 8">LCR6-01</strain>
    </source>
</reference>
<feature type="compositionally biased region" description="Polar residues" evidence="5">
    <location>
        <begin position="1"/>
        <end position="12"/>
    </location>
</feature>
<protein>
    <submittedName>
        <fullName evidence="7">TetR/AcrR family transcriptional regulator</fullName>
    </submittedName>
</protein>
<dbReference type="InterPro" id="IPR001647">
    <property type="entry name" value="HTH_TetR"/>
</dbReference>
<dbReference type="EMBL" id="JALPTH010000009">
    <property type="protein sequence ID" value="MCK8678120.1"/>
    <property type="molecule type" value="Genomic_DNA"/>
</dbReference>
<evidence type="ECO:0000256" key="1">
    <source>
        <dbReference type="ARBA" id="ARBA00023015"/>
    </source>
</evidence>
<dbReference type="InterPro" id="IPR036271">
    <property type="entry name" value="Tet_transcr_reg_TetR-rel_C_sf"/>
</dbReference>
<dbReference type="PROSITE" id="PS50977">
    <property type="entry name" value="HTH_TETR_2"/>
    <property type="match status" value="1"/>
</dbReference>
<keyword evidence="3" id="KW-0804">Transcription</keyword>
<keyword evidence="2 4" id="KW-0238">DNA-binding</keyword>
<evidence type="ECO:0000259" key="6">
    <source>
        <dbReference type="PROSITE" id="PS50977"/>
    </source>
</evidence>
<evidence type="ECO:0000256" key="5">
    <source>
        <dbReference type="SAM" id="MobiDB-lite"/>
    </source>
</evidence>
<comment type="caution">
    <text evidence="7">The sequence shown here is derived from an EMBL/GenBank/DDBJ whole genome shotgun (WGS) entry which is preliminary data.</text>
</comment>
<dbReference type="InterPro" id="IPR050109">
    <property type="entry name" value="HTH-type_TetR-like_transc_reg"/>
</dbReference>
<evidence type="ECO:0000256" key="2">
    <source>
        <dbReference type="ARBA" id="ARBA00023125"/>
    </source>
</evidence>
<dbReference type="Pfam" id="PF00440">
    <property type="entry name" value="TetR_N"/>
    <property type="match status" value="1"/>
</dbReference>
<dbReference type="SUPFAM" id="SSF48498">
    <property type="entry name" value="Tetracyclin repressor-like, C-terminal domain"/>
    <property type="match status" value="1"/>
</dbReference>
<dbReference type="RefSeq" id="WP_248633708.1">
    <property type="nucleotide sequence ID" value="NZ_JALPTH010000009.1"/>
</dbReference>
<evidence type="ECO:0000313" key="7">
    <source>
        <dbReference type="EMBL" id="MCK8678120.1"/>
    </source>
</evidence>
<name>A0ABT0I9X1_9ACTN</name>
<keyword evidence="1" id="KW-0805">Transcription regulation</keyword>
<accession>A0ABT0I9X1</accession>
<evidence type="ECO:0000313" key="8">
    <source>
        <dbReference type="Proteomes" id="UP001522868"/>
    </source>
</evidence>
<dbReference type="InterPro" id="IPR011075">
    <property type="entry name" value="TetR_C"/>
</dbReference>
<dbReference type="Gene3D" id="1.10.357.10">
    <property type="entry name" value="Tetracycline Repressor, domain 2"/>
    <property type="match status" value="1"/>
</dbReference>
<dbReference type="Proteomes" id="UP001522868">
    <property type="component" value="Unassembled WGS sequence"/>
</dbReference>
<dbReference type="SUPFAM" id="SSF46689">
    <property type="entry name" value="Homeodomain-like"/>
    <property type="match status" value="1"/>
</dbReference>
<dbReference type="Pfam" id="PF16859">
    <property type="entry name" value="TetR_C_11"/>
    <property type="match status" value="1"/>
</dbReference>
<dbReference type="PANTHER" id="PTHR30055">
    <property type="entry name" value="HTH-TYPE TRANSCRIPTIONAL REGULATOR RUTR"/>
    <property type="match status" value="1"/>
</dbReference>